<dbReference type="AlphaFoldDB" id="A0A183TTM3"/>
<evidence type="ECO:0000313" key="1">
    <source>
        <dbReference type="WBParaSite" id="SSLN_0002055801-mRNA-1"/>
    </source>
</evidence>
<accession>A0A183TTM3</accession>
<organism evidence="1">
    <name type="scientific">Schistocephalus solidus</name>
    <name type="common">Tapeworm</name>
    <dbReference type="NCBI Taxonomy" id="70667"/>
    <lineage>
        <taxon>Eukaryota</taxon>
        <taxon>Metazoa</taxon>
        <taxon>Spiralia</taxon>
        <taxon>Lophotrochozoa</taxon>
        <taxon>Platyhelminthes</taxon>
        <taxon>Cestoda</taxon>
        <taxon>Eucestoda</taxon>
        <taxon>Diphyllobothriidea</taxon>
        <taxon>Diphyllobothriidae</taxon>
        <taxon>Schistocephalus</taxon>
    </lineage>
</organism>
<reference evidence="1" key="1">
    <citation type="submission" date="2016-06" db="UniProtKB">
        <authorList>
            <consortium name="WormBaseParasite"/>
        </authorList>
    </citation>
    <scope>IDENTIFICATION</scope>
</reference>
<name>A0A183TTM3_SCHSO</name>
<protein>
    <submittedName>
        <fullName evidence="1">Fibronectin type-III domain-containing protein</fullName>
    </submittedName>
</protein>
<dbReference type="WBParaSite" id="SSLN_0002055801-mRNA-1">
    <property type="protein sequence ID" value="SSLN_0002055801-mRNA-1"/>
    <property type="gene ID" value="SSLN_0002055801"/>
</dbReference>
<proteinExistence type="predicted"/>
<sequence length="185" mass="19847">LQIVALCAGPGAVIFGVSNPPVSPENEPTDKIVSQRVLFAPSSEFHSASNLASKSIILDVEGQPRSETVDADEEAVQEALEKSPAQRKMSATDPPLVTVPITNLLPGTNYTFEWSSANQFSLTTTSQFTTSTAPLAPPLKPTVRVVDMLCCASFNSYFTSHLIRFLDQVTTSPSKEACFKLKALG</sequence>